<evidence type="ECO:0000256" key="1">
    <source>
        <dbReference type="SAM" id="Phobius"/>
    </source>
</evidence>
<feature type="transmembrane region" description="Helical" evidence="1">
    <location>
        <begin position="21"/>
        <end position="39"/>
    </location>
</feature>
<keyword evidence="1" id="KW-1133">Transmembrane helix</keyword>
<dbReference type="EMBL" id="BAABCR010000014">
    <property type="protein sequence ID" value="GAA4030505.1"/>
    <property type="molecule type" value="Genomic_DNA"/>
</dbReference>
<protein>
    <submittedName>
        <fullName evidence="3">2TM domain-containing protein</fullName>
    </submittedName>
</protein>
<name>A0ABP7TSA8_9FLAO</name>
<evidence type="ECO:0000259" key="2">
    <source>
        <dbReference type="Pfam" id="PF13239"/>
    </source>
</evidence>
<reference evidence="4" key="1">
    <citation type="journal article" date="2019" name="Int. J. Syst. Evol. Microbiol.">
        <title>The Global Catalogue of Microorganisms (GCM) 10K type strain sequencing project: providing services to taxonomists for standard genome sequencing and annotation.</title>
        <authorList>
            <consortium name="The Broad Institute Genomics Platform"/>
            <consortium name="The Broad Institute Genome Sequencing Center for Infectious Disease"/>
            <person name="Wu L."/>
            <person name="Ma J."/>
        </authorList>
    </citation>
    <scope>NUCLEOTIDE SEQUENCE [LARGE SCALE GENOMIC DNA]</scope>
    <source>
        <strain evidence="4">JCM 17064</strain>
    </source>
</reference>
<dbReference type="Pfam" id="PF13239">
    <property type="entry name" value="2TM"/>
    <property type="match status" value="1"/>
</dbReference>
<sequence length="102" mass="11994">MEQYDDIKYQEAAKRVQKIKGFYTHAVVYLVINTAIIISQIQFSSSDNWSLELRQFSTAFFWGIGLAAHGLSVFMPTMILGKNWEDKKIRELMEKEKNNKWE</sequence>
<accession>A0ABP7TSA8</accession>
<keyword evidence="4" id="KW-1185">Reference proteome</keyword>
<evidence type="ECO:0000313" key="3">
    <source>
        <dbReference type="EMBL" id="GAA4030505.1"/>
    </source>
</evidence>
<organism evidence="3 4">
    <name type="scientific">Flavobacterium cheonhonense</name>
    <dbReference type="NCBI Taxonomy" id="706185"/>
    <lineage>
        <taxon>Bacteria</taxon>
        <taxon>Pseudomonadati</taxon>
        <taxon>Bacteroidota</taxon>
        <taxon>Flavobacteriia</taxon>
        <taxon>Flavobacteriales</taxon>
        <taxon>Flavobacteriaceae</taxon>
        <taxon>Flavobacterium</taxon>
    </lineage>
</organism>
<comment type="caution">
    <text evidence="3">The sequence shown here is derived from an EMBL/GenBank/DDBJ whole genome shotgun (WGS) entry which is preliminary data.</text>
</comment>
<dbReference type="Proteomes" id="UP001500968">
    <property type="component" value="Unassembled WGS sequence"/>
</dbReference>
<feature type="domain" description="2TM" evidence="2">
    <location>
        <begin position="10"/>
        <end position="94"/>
    </location>
</feature>
<proteinExistence type="predicted"/>
<gene>
    <name evidence="3" type="ORF">GCM10022386_13050</name>
</gene>
<dbReference type="RefSeq" id="WP_324691595.1">
    <property type="nucleotide sequence ID" value="NZ_BAABCR010000014.1"/>
</dbReference>
<dbReference type="InterPro" id="IPR025698">
    <property type="entry name" value="2TM_dom"/>
</dbReference>
<feature type="transmembrane region" description="Helical" evidence="1">
    <location>
        <begin position="59"/>
        <end position="80"/>
    </location>
</feature>
<keyword evidence="1" id="KW-0472">Membrane</keyword>
<keyword evidence="1" id="KW-0812">Transmembrane</keyword>
<evidence type="ECO:0000313" key="4">
    <source>
        <dbReference type="Proteomes" id="UP001500968"/>
    </source>
</evidence>